<evidence type="ECO:0000256" key="3">
    <source>
        <dbReference type="SAM" id="Phobius"/>
    </source>
</evidence>
<dbReference type="InterPro" id="IPR000160">
    <property type="entry name" value="GGDEF_dom"/>
</dbReference>
<dbReference type="OrthoDB" id="9812260at2"/>
<name>A0A5J6WJ24_MORMI</name>
<dbReference type="GO" id="GO:0052621">
    <property type="term" value="F:diguanylate cyclase activity"/>
    <property type="evidence" value="ECO:0007669"/>
    <property type="project" value="UniProtKB-EC"/>
</dbReference>
<dbReference type="KEGG" id="mmaa:FR932_04795"/>
<dbReference type="InterPro" id="IPR043128">
    <property type="entry name" value="Rev_trsase/Diguanyl_cyclase"/>
</dbReference>
<dbReference type="GO" id="GO:1902201">
    <property type="term" value="P:negative regulation of bacterial-type flagellum-dependent cell motility"/>
    <property type="evidence" value="ECO:0007669"/>
    <property type="project" value="TreeGrafter"/>
</dbReference>
<gene>
    <name evidence="5" type="ORF">FR932_04795</name>
</gene>
<dbReference type="Proteomes" id="UP000327424">
    <property type="component" value="Chromosome"/>
</dbReference>
<keyword evidence="3" id="KW-0472">Membrane</keyword>
<evidence type="ECO:0000259" key="4">
    <source>
        <dbReference type="PROSITE" id="PS50887"/>
    </source>
</evidence>
<dbReference type="SMART" id="SM00267">
    <property type="entry name" value="GGDEF"/>
    <property type="match status" value="1"/>
</dbReference>
<dbReference type="CDD" id="cd01949">
    <property type="entry name" value="GGDEF"/>
    <property type="match status" value="1"/>
</dbReference>
<dbReference type="Gene3D" id="3.30.70.270">
    <property type="match status" value="1"/>
</dbReference>
<dbReference type="GO" id="GO:0043709">
    <property type="term" value="P:cell adhesion involved in single-species biofilm formation"/>
    <property type="evidence" value="ECO:0007669"/>
    <property type="project" value="TreeGrafter"/>
</dbReference>
<dbReference type="Pfam" id="PF00990">
    <property type="entry name" value="GGDEF"/>
    <property type="match status" value="1"/>
</dbReference>
<keyword evidence="3" id="KW-1133">Transmembrane helix</keyword>
<proteinExistence type="predicted"/>
<evidence type="ECO:0000313" key="5">
    <source>
        <dbReference type="EMBL" id="QFI37191.1"/>
    </source>
</evidence>
<keyword evidence="6" id="KW-1185">Reference proteome</keyword>
<dbReference type="RefSeq" id="WP_019442836.1">
    <property type="nucleotide sequence ID" value="NZ_ALOE01000037.1"/>
</dbReference>
<accession>A0A5J6WJ24</accession>
<dbReference type="EMBL" id="CP044399">
    <property type="protein sequence ID" value="QFI37191.1"/>
    <property type="molecule type" value="Genomic_DNA"/>
</dbReference>
<dbReference type="GO" id="GO:0005886">
    <property type="term" value="C:plasma membrane"/>
    <property type="evidence" value="ECO:0007669"/>
    <property type="project" value="TreeGrafter"/>
</dbReference>
<keyword evidence="3" id="KW-0812">Transmembrane</keyword>
<dbReference type="PROSITE" id="PS50887">
    <property type="entry name" value="GGDEF"/>
    <property type="match status" value="1"/>
</dbReference>
<dbReference type="SUPFAM" id="SSF55073">
    <property type="entry name" value="Nucleotide cyclase"/>
    <property type="match status" value="1"/>
</dbReference>
<evidence type="ECO:0000313" key="6">
    <source>
        <dbReference type="Proteomes" id="UP000327424"/>
    </source>
</evidence>
<evidence type="ECO:0000256" key="1">
    <source>
        <dbReference type="ARBA" id="ARBA00012528"/>
    </source>
</evidence>
<dbReference type="PANTHER" id="PTHR45138:SF9">
    <property type="entry name" value="DIGUANYLATE CYCLASE DGCM-RELATED"/>
    <property type="match status" value="1"/>
</dbReference>
<comment type="catalytic activity">
    <reaction evidence="2">
        <text>2 GTP = 3',3'-c-di-GMP + 2 diphosphate</text>
        <dbReference type="Rhea" id="RHEA:24898"/>
        <dbReference type="ChEBI" id="CHEBI:33019"/>
        <dbReference type="ChEBI" id="CHEBI:37565"/>
        <dbReference type="ChEBI" id="CHEBI:58805"/>
        <dbReference type="EC" id="2.7.7.65"/>
    </reaction>
</comment>
<dbReference type="NCBIfam" id="TIGR00254">
    <property type="entry name" value="GGDEF"/>
    <property type="match status" value="1"/>
</dbReference>
<dbReference type="PANTHER" id="PTHR45138">
    <property type="entry name" value="REGULATORY COMPONENTS OF SENSORY TRANSDUCTION SYSTEM"/>
    <property type="match status" value="1"/>
</dbReference>
<protein>
    <recommendedName>
        <fullName evidence="1">diguanylate cyclase</fullName>
        <ecNumber evidence="1">2.7.7.65</ecNumber>
    </recommendedName>
</protein>
<evidence type="ECO:0000256" key="2">
    <source>
        <dbReference type="ARBA" id="ARBA00034247"/>
    </source>
</evidence>
<feature type="transmembrane region" description="Helical" evidence="3">
    <location>
        <begin position="7"/>
        <end position="25"/>
    </location>
</feature>
<reference evidence="5 6" key="1">
    <citation type="submission" date="2019-09" db="EMBL/GenBank/DDBJ databases">
        <title>Hybrid Assembly of the complete Genome of the Deep-Sea Bacterium Moritella marina from long Nanopore and Illumina reads.</title>
        <authorList>
            <person name="Magin S."/>
            <person name="Georgoulis A."/>
            <person name="Papadimitriou K."/>
            <person name="Iliakis G."/>
            <person name="Vorgias C.E."/>
        </authorList>
    </citation>
    <scope>NUCLEOTIDE SEQUENCE [LARGE SCALE GENOMIC DNA]</scope>
    <source>
        <strain evidence="5 6">MP-1</strain>
    </source>
</reference>
<sequence>MFYKKPPFIISAIILLCLLAMINVYQPFGFGSLADLYFESCTFVVLIYIYLTAFQAIKSYIFLRLGGISLLFNKIYDLLTEIPFIENHSDRFETLDTIFDDGSLLVSVIFIAIGITRMTKNLVKQSSKDELTGLYNRKKFPEIRLDVFELIYFDLNGLKSVNDTKGHAVGDLMIIRFSQVLRQACLANEMAFRVGGDEFVVTVQPERANEYINQLYMLLENEAIYFSYGIERATKTTFNDALVRSDKAMYAMKTQSKASNVTI</sequence>
<dbReference type="EC" id="2.7.7.65" evidence="1"/>
<organism evidence="5 6">
    <name type="scientific">Moritella marina ATCC 15381</name>
    <dbReference type="NCBI Taxonomy" id="1202962"/>
    <lineage>
        <taxon>Bacteria</taxon>
        <taxon>Pseudomonadati</taxon>
        <taxon>Pseudomonadota</taxon>
        <taxon>Gammaproteobacteria</taxon>
        <taxon>Alteromonadales</taxon>
        <taxon>Moritellaceae</taxon>
        <taxon>Moritella</taxon>
    </lineage>
</organism>
<dbReference type="InterPro" id="IPR029787">
    <property type="entry name" value="Nucleotide_cyclase"/>
</dbReference>
<dbReference type="AlphaFoldDB" id="A0A5J6WJ24"/>
<dbReference type="InterPro" id="IPR050469">
    <property type="entry name" value="Diguanylate_Cyclase"/>
</dbReference>
<feature type="domain" description="GGDEF" evidence="4">
    <location>
        <begin position="146"/>
        <end position="263"/>
    </location>
</feature>